<evidence type="ECO:0000256" key="3">
    <source>
        <dbReference type="ARBA" id="ARBA00022475"/>
    </source>
</evidence>
<proteinExistence type="predicted"/>
<name>A0ABN9XEK7_9DINO</name>
<reference evidence="6" key="1">
    <citation type="submission" date="2023-10" db="EMBL/GenBank/DDBJ databases">
        <authorList>
            <person name="Chen Y."/>
            <person name="Shah S."/>
            <person name="Dougan E. K."/>
            <person name="Thang M."/>
            <person name="Chan C."/>
        </authorList>
    </citation>
    <scope>NUCLEOTIDE SEQUENCE [LARGE SCALE GENOMIC DNA]</scope>
</reference>
<dbReference type="Proteomes" id="UP001189429">
    <property type="component" value="Unassembled WGS sequence"/>
</dbReference>
<feature type="compositionally biased region" description="Low complexity" evidence="5">
    <location>
        <begin position="137"/>
        <end position="152"/>
    </location>
</feature>
<keyword evidence="3" id="KW-0472">Membrane</keyword>
<sequence length="236" mass="25393">MLVGVIASLLTSGSGLLFGLWGTLLCLAARGAVVPACAAASNAGKRVAAYMEDRAPVNILTWRHQVMMWNGGLRGGVSLVLALELNKDWCHPKEKDPIVEGTYVIIVLLLIVCGGTTTRLLSCVGMAEAQPREETVPEPGSGDSEGSSSADVESNERQGPLGRPEQQARERTPARRSEKELRERRPLITTARARWWGTALVELCEPWVLGDRRTVEELVRAGARTEVTAPGTTPSG</sequence>
<evidence type="ECO:0008006" key="8">
    <source>
        <dbReference type="Google" id="ProtNLM"/>
    </source>
</evidence>
<evidence type="ECO:0000256" key="4">
    <source>
        <dbReference type="ARBA" id="ARBA00023065"/>
    </source>
</evidence>
<keyword evidence="2" id="KW-0813">Transport</keyword>
<accession>A0ABN9XEK7</accession>
<evidence type="ECO:0000256" key="1">
    <source>
        <dbReference type="ARBA" id="ARBA00004651"/>
    </source>
</evidence>
<keyword evidence="4" id="KW-0406">Ion transport</keyword>
<comment type="subcellular location">
    <subcellularLocation>
        <location evidence="1">Cell membrane</location>
        <topology evidence="1">Multi-pass membrane protein</topology>
    </subcellularLocation>
</comment>
<comment type="caution">
    <text evidence="6">The sequence shown here is derived from an EMBL/GenBank/DDBJ whole genome shotgun (WGS) entry which is preliminary data.</text>
</comment>
<evidence type="ECO:0000256" key="5">
    <source>
        <dbReference type="SAM" id="MobiDB-lite"/>
    </source>
</evidence>
<dbReference type="PANTHER" id="PTHR10110:SF86">
    <property type="entry name" value="SODIUM_HYDROGEN EXCHANGER 7"/>
    <property type="match status" value="1"/>
</dbReference>
<dbReference type="PANTHER" id="PTHR10110">
    <property type="entry name" value="SODIUM/HYDROGEN EXCHANGER"/>
    <property type="match status" value="1"/>
</dbReference>
<feature type="compositionally biased region" description="Basic and acidic residues" evidence="5">
    <location>
        <begin position="166"/>
        <end position="183"/>
    </location>
</feature>
<protein>
    <recommendedName>
        <fullName evidence="8">Sodium/hydrogen exchanger</fullName>
    </recommendedName>
</protein>
<evidence type="ECO:0000313" key="6">
    <source>
        <dbReference type="EMBL" id="CAK0896313.1"/>
    </source>
</evidence>
<keyword evidence="7" id="KW-1185">Reference proteome</keyword>
<keyword evidence="3" id="KW-1003">Cell membrane</keyword>
<organism evidence="6 7">
    <name type="scientific">Prorocentrum cordatum</name>
    <dbReference type="NCBI Taxonomy" id="2364126"/>
    <lineage>
        <taxon>Eukaryota</taxon>
        <taxon>Sar</taxon>
        <taxon>Alveolata</taxon>
        <taxon>Dinophyceae</taxon>
        <taxon>Prorocentrales</taxon>
        <taxon>Prorocentraceae</taxon>
        <taxon>Prorocentrum</taxon>
    </lineage>
</organism>
<evidence type="ECO:0000313" key="7">
    <source>
        <dbReference type="Proteomes" id="UP001189429"/>
    </source>
</evidence>
<dbReference type="EMBL" id="CAUYUJ010020170">
    <property type="protein sequence ID" value="CAK0896313.1"/>
    <property type="molecule type" value="Genomic_DNA"/>
</dbReference>
<evidence type="ECO:0000256" key="2">
    <source>
        <dbReference type="ARBA" id="ARBA00022448"/>
    </source>
</evidence>
<feature type="region of interest" description="Disordered" evidence="5">
    <location>
        <begin position="130"/>
        <end position="183"/>
    </location>
</feature>
<dbReference type="InterPro" id="IPR018422">
    <property type="entry name" value="Cation/H_exchanger_CPA1"/>
</dbReference>
<gene>
    <name evidence="6" type="ORF">PCOR1329_LOCUS74813</name>
</gene>